<dbReference type="EMBL" id="JRKN01000063">
    <property type="protein sequence ID" value="KGJ01722.1"/>
    <property type="molecule type" value="Genomic_DNA"/>
</dbReference>
<evidence type="ECO:0008006" key="6">
    <source>
        <dbReference type="Google" id="ProtNLM"/>
    </source>
</evidence>
<evidence type="ECO:0000313" key="5">
    <source>
        <dbReference type="Proteomes" id="UP000182312"/>
    </source>
</evidence>
<name>A0A099EYX3_9RHOB</name>
<evidence type="ECO:0000313" key="4">
    <source>
        <dbReference type="Proteomes" id="UP000029846"/>
    </source>
</evidence>
<reference evidence="2 4" key="1">
    <citation type="submission" date="2014-09" db="EMBL/GenBank/DDBJ databases">
        <authorList>
            <person name="McGinnis J.M."/>
            <person name="Wolfgang W.J."/>
        </authorList>
    </citation>
    <scope>NUCLEOTIDE SEQUENCE [LARGE SCALE GENOMIC DNA]</scope>
    <source>
        <strain evidence="2 4">JCM 14014</strain>
    </source>
</reference>
<dbReference type="OrthoDB" id="9790747at2"/>
<dbReference type="Proteomes" id="UP000029846">
    <property type="component" value="Unassembled WGS sequence"/>
</dbReference>
<proteinExistence type="predicted"/>
<dbReference type="Proteomes" id="UP000182312">
    <property type="component" value="Unassembled WGS sequence"/>
</dbReference>
<organism evidence="2 4">
    <name type="scientific">Paracoccus halophilus</name>
    <dbReference type="NCBI Taxonomy" id="376733"/>
    <lineage>
        <taxon>Bacteria</taxon>
        <taxon>Pseudomonadati</taxon>
        <taxon>Pseudomonadota</taxon>
        <taxon>Alphaproteobacteria</taxon>
        <taxon>Rhodobacterales</taxon>
        <taxon>Paracoccaceae</taxon>
        <taxon>Paracoccus</taxon>
    </lineage>
</organism>
<dbReference type="STRING" id="376733.SAMN04487972_1192"/>
<evidence type="ECO:0000313" key="3">
    <source>
        <dbReference type="EMBL" id="SFA57920.1"/>
    </source>
</evidence>
<evidence type="ECO:0000313" key="1">
    <source>
        <dbReference type="EMBL" id="KGJ01722.1"/>
    </source>
</evidence>
<dbReference type="AlphaFoldDB" id="A0A099EYX3"/>
<dbReference type="EMBL" id="JRKN01000019">
    <property type="protein sequence ID" value="KGJ03650.1"/>
    <property type="molecule type" value="Genomic_DNA"/>
</dbReference>
<sequence length="60" mass="6610">MTNQTDKHIEALRDIHRNRAVSIRASKPLKDSGLIETSGRSKPGWLNATLTQAGRELIGV</sequence>
<dbReference type="RefSeq" id="WP_036742167.1">
    <property type="nucleotide sequence ID" value="NZ_FOJO01000019.1"/>
</dbReference>
<dbReference type="EMBL" id="FOJO01000019">
    <property type="protein sequence ID" value="SFA57920.1"/>
    <property type="molecule type" value="Genomic_DNA"/>
</dbReference>
<reference evidence="2 4" key="2">
    <citation type="submission" date="2014-10" db="EMBL/GenBank/DDBJ databases">
        <title>Paracoccus sanguinis sp. nov., isolated from clinical specimens of New York State patients.</title>
        <authorList>
            <person name="Mingle L.A."/>
            <person name="Cole J.A."/>
            <person name="Lapierre P."/>
            <person name="Musser K.A."/>
        </authorList>
    </citation>
    <scope>NUCLEOTIDE SEQUENCE [LARGE SCALE GENOMIC DNA]</scope>
    <source>
        <strain evidence="2 4">JCM 14014</strain>
    </source>
</reference>
<evidence type="ECO:0000313" key="2">
    <source>
        <dbReference type="EMBL" id="KGJ03650.1"/>
    </source>
</evidence>
<keyword evidence="4" id="KW-1185">Reference proteome</keyword>
<accession>A0A099EYX3</accession>
<protein>
    <recommendedName>
        <fullName evidence="6">Winged helix DNA-binding domain-containing protein</fullName>
    </recommendedName>
</protein>
<reference evidence="3 5" key="3">
    <citation type="submission" date="2016-10" db="EMBL/GenBank/DDBJ databases">
        <authorList>
            <person name="de Groot N.N."/>
        </authorList>
    </citation>
    <scope>NUCLEOTIDE SEQUENCE [LARGE SCALE GENOMIC DNA]</scope>
    <source>
        <strain evidence="3 5">CGMCC 1.6117</strain>
    </source>
</reference>
<gene>
    <name evidence="2" type="ORF">IT41_13640</name>
    <name evidence="1" type="ORF">IT41_19420</name>
    <name evidence="3" type="ORF">SAMN04487972_1192</name>
</gene>